<accession>A0A848KYE2</accession>
<evidence type="ECO:0000256" key="1">
    <source>
        <dbReference type="SAM" id="Phobius"/>
    </source>
</evidence>
<feature type="transmembrane region" description="Helical" evidence="1">
    <location>
        <begin position="36"/>
        <end position="54"/>
    </location>
</feature>
<organism evidence="3 4">
    <name type="scientific">Gordonia asplenii</name>
    <dbReference type="NCBI Taxonomy" id="2725283"/>
    <lineage>
        <taxon>Bacteria</taxon>
        <taxon>Bacillati</taxon>
        <taxon>Actinomycetota</taxon>
        <taxon>Actinomycetes</taxon>
        <taxon>Mycobacteriales</taxon>
        <taxon>Gordoniaceae</taxon>
        <taxon>Gordonia</taxon>
    </lineage>
</organism>
<keyword evidence="1" id="KW-0812">Transmembrane</keyword>
<keyword evidence="1" id="KW-0472">Membrane</keyword>
<comment type="caution">
    <text evidence="3">The sequence shown here is derived from an EMBL/GenBank/DDBJ whole genome shotgun (WGS) entry which is preliminary data.</text>
</comment>
<dbReference type="Proteomes" id="UP000550729">
    <property type="component" value="Unassembled WGS sequence"/>
</dbReference>
<dbReference type="RefSeq" id="WP_170192992.1">
    <property type="nucleotide sequence ID" value="NZ_JABBNB010000003.1"/>
</dbReference>
<dbReference type="AlphaFoldDB" id="A0A848KYE2"/>
<proteinExistence type="predicted"/>
<name>A0A848KYE2_9ACTN</name>
<reference evidence="3 4" key="1">
    <citation type="submission" date="2020-04" db="EMBL/GenBank/DDBJ databases">
        <title>Gordonia sp. nov. TBRC 11910.</title>
        <authorList>
            <person name="Suriyachadkun C."/>
        </authorList>
    </citation>
    <scope>NUCLEOTIDE SEQUENCE [LARGE SCALE GENOMIC DNA]</scope>
    <source>
        <strain evidence="3 4">TBRC 11910</strain>
    </source>
</reference>
<gene>
    <name evidence="3" type="ORF">HH308_04425</name>
</gene>
<dbReference type="Pfam" id="PF10756">
    <property type="entry name" value="bPH_6"/>
    <property type="match status" value="1"/>
</dbReference>
<sequence length="136" mass="14396">MPRAAITVAVLLVIVHAVFGALLTISDTGPDVGLSDQIGIALIGVVEAGAVLLLTRARLRVGPSGIAVRNLVSERIFGWDEIGGLVYPEGKFCARLLLPSDEYVPVLAVQARDGDRAVAAMENVRDAEQRYGRSTS</sequence>
<dbReference type="EMBL" id="JABBNB010000003">
    <property type="protein sequence ID" value="NMO00458.1"/>
    <property type="molecule type" value="Genomic_DNA"/>
</dbReference>
<evidence type="ECO:0000313" key="3">
    <source>
        <dbReference type="EMBL" id="NMO00458.1"/>
    </source>
</evidence>
<keyword evidence="4" id="KW-1185">Reference proteome</keyword>
<dbReference type="InterPro" id="IPR019692">
    <property type="entry name" value="CFP-6_PH"/>
</dbReference>
<keyword evidence="1" id="KW-1133">Transmembrane helix</keyword>
<feature type="domain" description="Low molecular weight protein antigen 6 PH" evidence="2">
    <location>
        <begin position="56"/>
        <end position="127"/>
    </location>
</feature>
<protein>
    <submittedName>
        <fullName evidence="3">PH domain-containing protein</fullName>
    </submittedName>
</protein>
<evidence type="ECO:0000259" key="2">
    <source>
        <dbReference type="Pfam" id="PF10756"/>
    </source>
</evidence>
<evidence type="ECO:0000313" key="4">
    <source>
        <dbReference type="Proteomes" id="UP000550729"/>
    </source>
</evidence>